<dbReference type="InterPro" id="IPR008211">
    <property type="entry name" value="Laminin_N"/>
</dbReference>
<dbReference type="Pfam" id="PF00055">
    <property type="entry name" value="Laminin_N"/>
    <property type="match status" value="1"/>
</dbReference>
<reference evidence="4" key="1">
    <citation type="submission" date="2025-08" db="UniProtKB">
        <authorList>
            <consortium name="Ensembl"/>
        </authorList>
    </citation>
    <scope>IDENTIFICATION</scope>
</reference>
<dbReference type="GO" id="GO:0009888">
    <property type="term" value="P:tissue development"/>
    <property type="evidence" value="ECO:0007669"/>
    <property type="project" value="TreeGrafter"/>
</dbReference>
<dbReference type="Ensembl" id="ENSPMAT00000001133.1">
    <property type="protein sequence ID" value="ENSPMAP00000001128.1"/>
    <property type="gene ID" value="ENSPMAG00000001013.1"/>
</dbReference>
<dbReference type="GO" id="GO:0016358">
    <property type="term" value="P:dendrite development"/>
    <property type="evidence" value="ECO:0007669"/>
    <property type="project" value="TreeGrafter"/>
</dbReference>
<dbReference type="GO" id="GO:0009887">
    <property type="term" value="P:animal organ morphogenesis"/>
    <property type="evidence" value="ECO:0007669"/>
    <property type="project" value="TreeGrafter"/>
</dbReference>
<organism evidence="4">
    <name type="scientific">Petromyzon marinus</name>
    <name type="common">Sea lamprey</name>
    <dbReference type="NCBI Taxonomy" id="7757"/>
    <lineage>
        <taxon>Eukaryota</taxon>
        <taxon>Metazoa</taxon>
        <taxon>Chordata</taxon>
        <taxon>Craniata</taxon>
        <taxon>Vertebrata</taxon>
        <taxon>Cyclostomata</taxon>
        <taxon>Hyperoartia</taxon>
        <taxon>Petromyzontiformes</taxon>
        <taxon>Petromyzontidae</taxon>
        <taxon>Petromyzon</taxon>
    </lineage>
</organism>
<dbReference type="GO" id="GO:0008045">
    <property type="term" value="P:motor neuron axon guidance"/>
    <property type="evidence" value="ECO:0007669"/>
    <property type="project" value="TreeGrafter"/>
</dbReference>
<keyword evidence="2" id="KW-0424">Laminin EGF-like domain</keyword>
<dbReference type="HOGENOM" id="CLU_2746739_0_0_1"/>
<dbReference type="InterPro" id="IPR050440">
    <property type="entry name" value="Laminin/Netrin_ECM"/>
</dbReference>
<proteinExistence type="predicted"/>
<dbReference type="STRING" id="7757.ENSPMAP00000001128"/>
<dbReference type="PANTHER" id="PTHR10574">
    <property type="entry name" value="NETRIN/LAMININ-RELATED"/>
    <property type="match status" value="1"/>
</dbReference>
<sequence length="71" mass="7993">WVPFQFYSTQCRKMYARPNRATVTKQNEQEALCTDAHLGDGLVAFSTLDGRPSAHDFDSSPVLQDWVTATD</sequence>
<dbReference type="PANTHER" id="PTHR10574:SF365">
    <property type="entry name" value="NETRIN-A-RELATED"/>
    <property type="match status" value="1"/>
</dbReference>
<dbReference type="PROSITE" id="PS51117">
    <property type="entry name" value="LAMININ_NTER"/>
    <property type="match status" value="1"/>
</dbReference>
<dbReference type="Gene3D" id="2.60.120.260">
    <property type="entry name" value="Galactose-binding domain-like"/>
    <property type="match status" value="1"/>
</dbReference>
<evidence type="ECO:0000256" key="1">
    <source>
        <dbReference type="ARBA" id="ARBA00023157"/>
    </source>
</evidence>
<dbReference type="OMA" id="CRKMYAR"/>
<protein>
    <recommendedName>
        <fullName evidence="3">Laminin N-terminal domain-containing protein</fullName>
    </recommendedName>
</protein>
<dbReference type="GO" id="GO:0005604">
    <property type="term" value="C:basement membrane"/>
    <property type="evidence" value="ECO:0007669"/>
    <property type="project" value="TreeGrafter"/>
</dbReference>
<accession>S4R7E8</accession>
<dbReference type="AlphaFoldDB" id="S4R7E8"/>
<evidence type="ECO:0000259" key="3">
    <source>
        <dbReference type="PROSITE" id="PS51117"/>
    </source>
</evidence>
<evidence type="ECO:0000313" key="4">
    <source>
        <dbReference type="Ensembl" id="ENSPMAP00000001128.1"/>
    </source>
</evidence>
<keyword evidence="1" id="KW-1015">Disulfide bond</keyword>
<dbReference type="GeneTree" id="ENSGT00940000153882"/>
<feature type="domain" description="Laminin N-terminal" evidence="3">
    <location>
        <begin position="1"/>
        <end position="71"/>
    </location>
</feature>
<reference evidence="4" key="2">
    <citation type="submission" date="2025-09" db="UniProtKB">
        <authorList>
            <consortium name="Ensembl"/>
        </authorList>
    </citation>
    <scope>IDENTIFICATION</scope>
</reference>
<name>S4R7E8_PETMA</name>
<evidence type="ECO:0000256" key="2">
    <source>
        <dbReference type="ARBA" id="ARBA00023292"/>
    </source>
</evidence>